<name>A0A9P5P3A9_GYMJU</name>
<evidence type="ECO:0000313" key="3">
    <source>
        <dbReference type="Proteomes" id="UP000724874"/>
    </source>
</evidence>
<accession>A0A9P5P3A9</accession>
<keyword evidence="3" id="KW-1185">Reference proteome</keyword>
<dbReference type="Proteomes" id="UP000724874">
    <property type="component" value="Unassembled WGS sequence"/>
</dbReference>
<organism evidence="2 3">
    <name type="scientific">Gymnopilus junonius</name>
    <name type="common">Spectacular rustgill mushroom</name>
    <name type="synonym">Gymnopilus spectabilis subsp. junonius</name>
    <dbReference type="NCBI Taxonomy" id="109634"/>
    <lineage>
        <taxon>Eukaryota</taxon>
        <taxon>Fungi</taxon>
        <taxon>Dikarya</taxon>
        <taxon>Basidiomycota</taxon>
        <taxon>Agaricomycotina</taxon>
        <taxon>Agaricomycetes</taxon>
        <taxon>Agaricomycetidae</taxon>
        <taxon>Agaricales</taxon>
        <taxon>Agaricineae</taxon>
        <taxon>Hymenogastraceae</taxon>
        <taxon>Gymnopilus</taxon>
    </lineage>
</organism>
<reference evidence="2" key="1">
    <citation type="submission" date="2020-11" db="EMBL/GenBank/DDBJ databases">
        <authorList>
            <consortium name="DOE Joint Genome Institute"/>
            <person name="Ahrendt S."/>
            <person name="Riley R."/>
            <person name="Andreopoulos W."/>
            <person name="LaButti K."/>
            <person name="Pangilinan J."/>
            <person name="Ruiz-duenas F.J."/>
            <person name="Barrasa J.M."/>
            <person name="Sanchez-Garcia M."/>
            <person name="Camarero S."/>
            <person name="Miyauchi S."/>
            <person name="Serrano A."/>
            <person name="Linde D."/>
            <person name="Babiker R."/>
            <person name="Drula E."/>
            <person name="Ayuso-Fernandez I."/>
            <person name="Pacheco R."/>
            <person name="Padilla G."/>
            <person name="Ferreira P."/>
            <person name="Barriuso J."/>
            <person name="Kellner H."/>
            <person name="Castanera R."/>
            <person name="Alfaro M."/>
            <person name="Ramirez L."/>
            <person name="Pisabarro A.G."/>
            <person name="Kuo A."/>
            <person name="Tritt A."/>
            <person name="Lipzen A."/>
            <person name="He G."/>
            <person name="Yan M."/>
            <person name="Ng V."/>
            <person name="Cullen D."/>
            <person name="Martin F."/>
            <person name="Rosso M.-N."/>
            <person name="Henrissat B."/>
            <person name="Hibbett D."/>
            <person name="Martinez A.T."/>
            <person name="Grigoriev I.V."/>
        </authorList>
    </citation>
    <scope>NUCLEOTIDE SEQUENCE</scope>
    <source>
        <strain evidence="2">AH 44721</strain>
    </source>
</reference>
<keyword evidence="1" id="KW-0812">Transmembrane</keyword>
<evidence type="ECO:0000256" key="1">
    <source>
        <dbReference type="SAM" id="Phobius"/>
    </source>
</evidence>
<sequence>MISRFVLSSFLECSLSETPRIFVFYISKGYFWIANRMTMYFPIFNYRLFRRNLIPILIFISTLSPSLSSCITGVHFYYFEL</sequence>
<evidence type="ECO:0000313" key="2">
    <source>
        <dbReference type="EMBL" id="KAF8914151.1"/>
    </source>
</evidence>
<gene>
    <name evidence="2" type="ORF">CPB84DRAFT_1758557</name>
</gene>
<keyword evidence="1" id="KW-1133">Transmembrane helix</keyword>
<protein>
    <submittedName>
        <fullName evidence="2">Uncharacterized protein</fullName>
    </submittedName>
</protein>
<feature type="transmembrane region" description="Helical" evidence="1">
    <location>
        <begin position="53"/>
        <end position="78"/>
    </location>
</feature>
<comment type="caution">
    <text evidence="2">The sequence shown here is derived from an EMBL/GenBank/DDBJ whole genome shotgun (WGS) entry which is preliminary data.</text>
</comment>
<dbReference type="AlphaFoldDB" id="A0A9P5P3A9"/>
<feature type="transmembrane region" description="Helical" evidence="1">
    <location>
        <begin position="20"/>
        <end position="41"/>
    </location>
</feature>
<keyword evidence="1" id="KW-0472">Membrane</keyword>
<proteinExistence type="predicted"/>
<dbReference type="EMBL" id="JADNYJ010000001">
    <property type="protein sequence ID" value="KAF8914151.1"/>
    <property type="molecule type" value="Genomic_DNA"/>
</dbReference>